<sequence>TVNTMDRKDFIKSCGFACLGGAAITTLLQSCSAAKIIGGKIAGDDLIVPLTDFETKAGNEKHYKKYVVVQNDILQYPICVYRINENEYTAL</sequence>
<reference evidence="1 2" key="1">
    <citation type="submission" date="2024-03" db="EMBL/GenBank/DDBJ databases">
        <title>First Report of Pectobacterium brasiliscabiei causing potato scab in china.</title>
        <authorList>
            <person name="Handique U."/>
        </authorList>
    </citation>
    <scope>NUCLEOTIDE SEQUENCE [LARGE SCALE GENOMIC DNA]</scope>
    <source>
        <strain evidence="1 2">ZRIMU1503</strain>
    </source>
</reference>
<name>A0ABU8GVG9_9ACTN</name>
<keyword evidence="2" id="KW-1185">Reference proteome</keyword>
<proteinExistence type="predicted"/>
<dbReference type="Proteomes" id="UP001365781">
    <property type="component" value="Unassembled WGS sequence"/>
</dbReference>
<dbReference type="RefSeq" id="WP_336559085.1">
    <property type="nucleotide sequence ID" value="NZ_JBBAYM010000313.1"/>
</dbReference>
<gene>
    <name evidence="1" type="ORF">WB403_49720</name>
</gene>
<comment type="caution">
    <text evidence="1">The sequence shown here is derived from an EMBL/GenBank/DDBJ whole genome shotgun (WGS) entry which is preliminary data.</text>
</comment>
<protein>
    <submittedName>
        <fullName evidence="1">Uncharacterized protein</fullName>
    </submittedName>
</protein>
<dbReference type="EMBL" id="JBBAYM010000313">
    <property type="protein sequence ID" value="MEI5617189.1"/>
    <property type="molecule type" value="Genomic_DNA"/>
</dbReference>
<evidence type="ECO:0000313" key="1">
    <source>
        <dbReference type="EMBL" id="MEI5617189.1"/>
    </source>
</evidence>
<organism evidence="1 2">
    <name type="scientific">Streptomyces brasiliscabiei</name>
    <dbReference type="NCBI Taxonomy" id="2736302"/>
    <lineage>
        <taxon>Bacteria</taxon>
        <taxon>Bacillati</taxon>
        <taxon>Actinomycetota</taxon>
        <taxon>Actinomycetes</taxon>
        <taxon>Kitasatosporales</taxon>
        <taxon>Streptomycetaceae</taxon>
        <taxon>Streptomyces</taxon>
    </lineage>
</organism>
<evidence type="ECO:0000313" key="2">
    <source>
        <dbReference type="Proteomes" id="UP001365781"/>
    </source>
</evidence>
<accession>A0ABU8GVG9</accession>
<feature type="non-terminal residue" evidence="1">
    <location>
        <position position="1"/>
    </location>
</feature>
<feature type="non-terminal residue" evidence="1">
    <location>
        <position position="91"/>
    </location>
</feature>